<keyword evidence="2" id="KW-0808">Transferase</keyword>
<dbReference type="OrthoDB" id="503443at2"/>
<name>A0A178XYB5_9HYPH</name>
<dbReference type="EMBL" id="LPUX01000055">
    <property type="protein sequence ID" value="OAP39822.1"/>
    <property type="molecule type" value="Genomic_DNA"/>
</dbReference>
<evidence type="ECO:0000313" key="3">
    <source>
        <dbReference type="Proteomes" id="UP000094025"/>
    </source>
</evidence>
<evidence type="ECO:0000313" key="2">
    <source>
        <dbReference type="EMBL" id="OAP39822.1"/>
    </source>
</evidence>
<dbReference type="GO" id="GO:0016758">
    <property type="term" value="F:hexosyltransferase activity"/>
    <property type="evidence" value="ECO:0007669"/>
    <property type="project" value="InterPro"/>
</dbReference>
<reference evidence="2 3" key="1">
    <citation type="journal article" date="2016" name="Int. J. Syst. Evol. Microbiol.">
        <title>Ensifer glycinis sp. nov., an novel rhizobial species associated with Glycine spp.</title>
        <authorList>
            <person name="Yan H."/>
            <person name="Yan J."/>
            <person name="Sui X.H."/>
            <person name="Wang E.T."/>
            <person name="Chen W.X."/>
            <person name="Zhang X.X."/>
            <person name="Chen W.F."/>
        </authorList>
    </citation>
    <scope>NUCLEOTIDE SEQUENCE [LARGE SCALE GENOMIC DNA]</scope>
    <source>
        <strain evidence="2 3">CCBAU 23380</strain>
    </source>
</reference>
<dbReference type="STRING" id="1472378.AU381_09715"/>
<dbReference type="PANTHER" id="PTHR21015:SF28">
    <property type="entry name" value="SLL1722 PROTEIN"/>
    <property type="match status" value="1"/>
</dbReference>
<dbReference type="Pfam" id="PF04101">
    <property type="entry name" value="Glyco_tran_28_C"/>
    <property type="match status" value="1"/>
</dbReference>
<protein>
    <submittedName>
        <fullName evidence="2">Glycosyl transferase</fullName>
    </submittedName>
</protein>
<feature type="domain" description="Glycosyl transferase family 28 C-terminal" evidence="1">
    <location>
        <begin position="222"/>
        <end position="357"/>
    </location>
</feature>
<sequence>MEKVSMNKRRVFFYVQHLLGIGHLARASRIAKALLRRGFDVTMVTGGLPVPGFPGEDVMTVVLPPVTAGDKGFTGLADAEGNPVTPAFQEHRRDLLLEALRLSEPDVVIIEAFPFGRRQMRFELLPLLDSIEAMDRRPLVATSLRDILQERTKPGRAEETVELVKTHFDLVLVHGDPAFARLEETFPLASEIADRVAYTGLVAPPPPAEPAETFDILVSAGGGAVGKELIGAALAAAKILPNELRWCLVTGPNLPQPDFDELATAAPDGVSLFRFRQDFASLLAGARLSVSQAGYNTVCDILRAGCNSLLIPFTAGGETEQSTRASRLERLGLAAVLPEEGITPQDLARQVETALARSKPDIPPLDIDGADRTATIIDENLKRREGVRPYRSA</sequence>
<dbReference type="InterPro" id="IPR007235">
    <property type="entry name" value="Glyco_trans_28_C"/>
</dbReference>
<dbReference type="SUPFAM" id="SSF53756">
    <property type="entry name" value="UDP-Glycosyltransferase/glycogen phosphorylase"/>
    <property type="match status" value="1"/>
</dbReference>
<accession>A0A178XYB5</accession>
<proteinExistence type="predicted"/>
<gene>
    <name evidence="2" type="ORF">AU381_09715</name>
</gene>
<dbReference type="AlphaFoldDB" id="A0A178XYB5"/>
<dbReference type="Proteomes" id="UP000094025">
    <property type="component" value="Unassembled WGS sequence"/>
</dbReference>
<keyword evidence="3" id="KW-1185">Reference proteome</keyword>
<dbReference type="Gene3D" id="3.40.50.2000">
    <property type="entry name" value="Glycogen Phosphorylase B"/>
    <property type="match status" value="1"/>
</dbReference>
<comment type="caution">
    <text evidence="2">The sequence shown here is derived from an EMBL/GenBank/DDBJ whole genome shotgun (WGS) entry which is preliminary data.</text>
</comment>
<dbReference type="PANTHER" id="PTHR21015">
    <property type="entry name" value="UDP-N-ACETYLGLUCOSAMINE--N-ACETYLMURAMYL-(PENTAPEPTIDE) PYROPHOSPHORYL-UNDECAPRENOL N-ACETYLGLUCOSAMINE TRANSFERASE 1"/>
    <property type="match status" value="1"/>
</dbReference>
<evidence type="ECO:0000259" key="1">
    <source>
        <dbReference type="Pfam" id="PF04101"/>
    </source>
</evidence>
<organism evidence="2 3">
    <name type="scientific">Sinorhizobium glycinis</name>
    <dbReference type="NCBI Taxonomy" id="1472378"/>
    <lineage>
        <taxon>Bacteria</taxon>
        <taxon>Pseudomonadati</taxon>
        <taxon>Pseudomonadota</taxon>
        <taxon>Alphaproteobacteria</taxon>
        <taxon>Hyphomicrobiales</taxon>
        <taxon>Rhizobiaceae</taxon>
        <taxon>Sinorhizobium/Ensifer group</taxon>
        <taxon>Sinorhizobium</taxon>
    </lineage>
</organism>